<protein>
    <submittedName>
        <fullName evidence="2">Uncharacterized protein DUF5103</fullName>
    </submittedName>
</protein>
<feature type="domain" description="Type 9 secretion system plug protein N-terminal" evidence="1">
    <location>
        <begin position="3"/>
        <end position="122"/>
    </location>
</feature>
<dbReference type="EMBL" id="SMBZ01000046">
    <property type="protein sequence ID" value="TCV08263.1"/>
    <property type="molecule type" value="Genomic_DNA"/>
</dbReference>
<evidence type="ECO:0000313" key="3">
    <source>
        <dbReference type="Proteomes" id="UP000295197"/>
    </source>
</evidence>
<organism evidence="2 3">
    <name type="scientific">Sphingobacterium alimentarium</name>
    <dbReference type="NCBI Taxonomy" id="797292"/>
    <lineage>
        <taxon>Bacteria</taxon>
        <taxon>Pseudomonadati</taxon>
        <taxon>Bacteroidota</taxon>
        <taxon>Sphingobacteriia</taxon>
        <taxon>Sphingobacteriales</taxon>
        <taxon>Sphingobacteriaceae</taxon>
        <taxon>Sphingobacterium</taxon>
    </lineage>
</organism>
<evidence type="ECO:0000259" key="1">
    <source>
        <dbReference type="Pfam" id="PF17116"/>
    </source>
</evidence>
<reference evidence="2 3" key="1">
    <citation type="submission" date="2019-03" db="EMBL/GenBank/DDBJ databases">
        <title>Genomic Encyclopedia of Type Strains, Phase IV (KMG-IV): sequencing the most valuable type-strain genomes for metagenomic binning, comparative biology and taxonomic classification.</title>
        <authorList>
            <person name="Goeker M."/>
        </authorList>
    </citation>
    <scope>NUCLEOTIDE SEQUENCE [LARGE SCALE GENOMIC DNA]</scope>
    <source>
        <strain evidence="2 3">DSM 22362</strain>
    </source>
</reference>
<gene>
    <name evidence="2" type="ORF">EDC17_104625</name>
</gene>
<name>A0A4R3VSN2_9SPHI</name>
<evidence type="ECO:0000313" key="2">
    <source>
        <dbReference type="EMBL" id="TCV08263.1"/>
    </source>
</evidence>
<sequence>MVHPTERESQFPILSLSKSYILQITFDDLRADSRSLYFQVEHCNADCSPSRLPTMDYLEGYTEDRISDMKPSENTRIPYTHYRFNFPNDNTQLKKAGNYLLKVYENANPSELLFTQRFYVVEDLATIDAELVPSSQSNKRLRNQKLNLAINTNFEIANPRFSLQIHALKNQRTDNFQILREPSQISSQKITYHLPQKLDFEGNNEFRTVDLRSVRNVSSQVRELNRDSSISAILEADRNISKENYIWKPD</sequence>
<keyword evidence="3" id="KW-1185">Reference proteome</keyword>
<dbReference type="AlphaFoldDB" id="A0A4R3VSN2"/>
<dbReference type="InterPro" id="IPR031345">
    <property type="entry name" value="T9SS_Plug_N"/>
</dbReference>
<comment type="caution">
    <text evidence="2">The sequence shown here is derived from an EMBL/GenBank/DDBJ whole genome shotgun (WGS) entry which is preliminary data.</text>
</comment>
<dbReference type="Proteomes" id="UP000295197">
    <property type="component" value="Unassembled WGS sequence"/>
</dbReference>
<dbReference type="RefSeq" id="WP_165894430.1">
    <property type="nucleotide sequence ID" value="NZ_SMBZ01000046.1"/>
</dbReference>
<dbReference type="Pfam" id="PF17116">
    <property type="entry name" value="T9SS_plug_1st"/>
    <property type="match status" value="1"/>
</dbReference>
<accession>A0A4R3VSN2</accession>
<proteinExistence type="predicted"/>